<dbReference type="EMBL" id="CSTD01000003">
    <property type="protein sequence ID" value="CPR11946.1"/>
    <property type="molecule type" value="Genomic_DNA"/>
</dbReference>
<sequence>MTKNESRPKAAPVSHCEPQSIAPWRQHWNEPPSEEDRADIDVLVAAAERGFRLATRCTRCGQWVVAPSSVRAHMGPVCRAKVASASGVQR</sequence>
<feature type="region of interest" description="Disordered" evidence="1">
    <location>
        <begin position="1"/>
        <end position="34"/>
    </location>
</feature>
<dbReference type="AlphaFoldDB" id="A0A0U0WAB0"/>
<reference evidence="2 3" key="1">
    <citation type="submission" date="2015-03" db="EMBL/GenBank/DDBJ databases">
        <authorList>
            <person name="Murphy D."/>
        </authorList>
    </citation>
    <scope>NUCLEOTIDE SEQUENCE [LARGE SCALE GENOMIC DNA]</scope>
    <source>
        <strain evidence="2 3">DSM 44277</strain>
    </source>
</reference>
<accession>A0A0U0WAB0</accession>
<evidence type="ECO:0000313" key="3">
    <source>
        <dbReference type="Proteomes" id="UP000198875"/>
    </source>
</evidence>
<dbReference type="RefSeq" id="WP_372511807.1">
    <property type="nucleotide sequence ID" value="NZ_CSTD01000003.1"/>
</dbReference>
<protein>
    <submittedName>
        <fullName evidence="2">Uncharacterized protein</fullName>
    </submittedName>
</protein>
<dbReference type="InterPro" id="IPR046053">
    <property type="entry name" value="DUF6011"/>
</dbReference>
<organism evidence="2 3">
    <name type="scientific">Mycobacterium bohemicum DSM 44277</name>
    <dbReference type="NCBI Taxonomy" id="1236609"/>
    <lineage>
        <taxon>Bacteria</taxon>
        <taxon>Bacillati</taxon>
        <taxon>Actinomycetota</taxon>
        <taxon>Actinomycetes</taxon>
        <taxon>Mycobacteriales</taxon>
        <taxon>Mycobacteriaceae</taxon>
        <taxon>Mycobacterium</taxon>
    </lineage>
</organism>
<proteinExistence type="predicted"/>
<gene>
    <name evidence="2" type="ORF">BN971_03239</name>
</gene>
<evidence type="ECO:0000313" key="2">
    <source>
        <dbReference type="EMBL" id="CPR11946.1"/>
    </source>
</evidence>
<dbReference type="Proteomes" id="UP000198875">
    <property type="component" value="Unassembled WGS sequence"/>
</dbReference>
<evidence type="ECO:0000256" key="1">
    <source>
        <dbReference type="SAM" id="MobiDB-lite"/>
    </source>
</evidence>
<name>A0A0U0WAB0_MYCBE</name>
<dbReference type="Pfam" id="PF19474">
    <property type="entry name" value="DUF6011"/>
    <property type="match status" value="1"/>
</dbReference>